<reference evidence="4 5" key="1">
    <citation type="submission" date="2016-07" db="EMBL/GenBank/DDBJ databases">
        <title>Developing Vibrio natriegens as a novel, fast-growing host for biotechnology.</title>
        <authorList>
            <person name="Weinstock M.T."/>
            <person name="Hesek E.D."/>
            <person name="Wilson C.M."/>
            <person name="Gibson D.G."/>
        </authorList>
    </citation>
    <scope>NUCLEOTIDE SEQUENCE [LARGE SCALE GENOMIC DNA]</scope>
    <source>
        <strain evidence="4 5">ATCC 14048</strain>
    </source>
</reference>
<dbReference type="InterPro" id="IPR033913">
    <property type="entry name" value="MTH1175_dom"/>
</dbReference>
<name>A0AAN0Y7G0_VIBNA</name>
<keyword evidence="1" id="KW-0535">Nitrogen fixation</keyword>
<dbReference type="GeneID" id="70914591"/>
<dbReference type="Proteomes" id="UP000092741">
    <property type="component" value="Chromosome 2"/>
</dbReference>
<dbReference type="RefSeq" id="WP_020334407.1">
    <property type="nucleotide sequence ID" value="NZ_ATFJ01000021.1"/>
</dbReference>
<dbReference type="AlphaFoldDB" id="A0AAN0Y7G0"/>
<sequence>MIYAVPNDGERVANHFVKAPYIAIYSDEDGMLQNLANIAAMPQSGCKAKSQMIQSLDQYNVDAVLVRNIGERALEKLLRNGKQVFRLSTRSSIEDVLGVARTPLTDVSQGRPSANHNKKDGCGSCGCGGKQSKPSILSRPKPTRELLALKSSPAILSLKASDNKVG</sequence>
<dbReference type="CDD" id="cd00851">
    <property type="entry name" value="MTH1175"/>
    <property type="match status" value="1"/>
</dbReference>
<accession>A0AAN0Y7G0</accession>
<evidence type="ECO:0000256" key="2">
    <source>
        <dbReference type="SAM" id="MobiDB-lite"/>
    </source>
</evidence>
<dbReference type="InterPro" id="IPR003731">
    <property type="entry name" value="Di-Nase_FeMo-co_biosynth"/>
</dbReference>
<keyword evidence="5" id="KW-1185">Reference proteome</keyword>
<evidence type="ECO:0000259" key="3">
    <source>
        <dbReference type="Pfam" id="PF02579"/>
    </source>
</evidence>
<gene>
    <name evidence="4" type="ORF">BA890_21155</name>
</gene>
<feature type="region of interest" description="Disordered" evidence="2">
    <location>
        <begin position="107"/>
        <end position="143"/>
    </location>
</feature>
<dbReference type="SUPFAM" id="SSF53146">
    <property type="entry name" value="Nitrogenase accessory factor-like"/>
    <property type="match status" value="1"/>
</dbReference>
<evidence type="ECO:0000313" key="5">
    <source>
        <dbReference type="Proteomes" id="UP000092741"/>
    </source>
</evidence>
<dbReference type="Gene3D" id="3.30.420.130">
    <property type="entry name" value="Dinitrogenase iron-molybdenum cofactor biosynthesis domain"/>
    <property type="match status" value="1"/>
</dbReference>
<dbReference type="EMBL" id="CP016346">
    <property type="protein sequence ID" value="ANQ15219.1"/>
    <property type="molecule type" value="Genomic_DNA"/>
</dbReference>
<feature type="domain" description="Dinitrogenase iron-molybdenum cofactor biosynthesis" evidence="3">
    <location>
        <begin position="8"/>
        <end position="97"/>
    </location>
</feature>
<protein>
    <submittedName>
        <fullName evidence="4">Dinitrogenase iron-molybdenum cofactor</fullName>
    </submittedName>
</protein>
<dbReference type="Pfam" id="PF02579">
    <property type="entry name" value="Nitro_FeMo-Co"/>
    <property type="match status" value="1"/>
</dbReference>
<organism evidence="4 5">
    <name type="scientific">Vibrio natriegens NBRC 15636 = ATCC 14048 = DSM 759</name>
    <dbReference type="NCBI Taxonomy" id="1219067"/>
    <lineage>
        <taxon>Bacteria</taxon>
        <taxon>Pseudomonadati</taxon>
        <taxon>Pseudomonadota</taxon>
        <taxon>Gammaproteobacteria</taxon>
        <taxon>Vibrionales</taxon>
        <taxon>Vibrionaceae</taxon>
        <taxon>Vibrio</taxon>
    </lineage>
</organism>
<dbReference type="InterPro" id="IPR036105">
    <property type="entry name" value="DiNase_FeMo-co_biosyn_sf"/>
</dbReference>
<evidence type="ECO:0000313" key="4">
    <source>
        <dbReference type="EMBL" id="ANQ15219.1"/>
    </source>
</evidence>
<proteinExistence type="predicted"/>
<dbReference type="KEGG" id="vna:PN96_17310"/>
<evidence type="ECO:0000256" key="1">
    <source>
        <dbReference type="ARBA" id="ARBA00023231"/>
    </source>
</evidence>